<dbReference type="eggNOG" id="arCOG13875">
    <property type="taxonomic scope" value="Archaea"/>
</dbReference>
<protein>
    <submittedName>
        <fullName evidence="1">Uncharacterized protein</fullName>
    </submittedName>
</protein>
<dbReference type="KEGG" id="vdi:Vdis_1669"/>
<dbReference type="Proteomes" id="UP000006681">
    <property type="component" value="Chromosome"/>
</dbReference>
<organism evidence="1 2">
    <name type="scientific">Vulcanisaeta distributa (strain DSM 14429 / JCM 11212 / NBRC 100878 / IC-017)</name>
    <dbReference type="NCBI Taxonomy" id="572478"/>
    <lineage>
        <taxon>Archaea</taxon>
        <taxon>Thermoproteota</taxon>
        <taxon>Thermoprotei</taxon>
        <taxon>Thermoproteales</taxon>
        <taxon>Thermoproteaceae</taxon>
        <taxon>Vulcanisaeta</taxon>
    </lineage>
</organism>
<dbReference type="HOGENOM" id="CLU_1773307_0_0_2"/>
<sequence length="164" mass="18621">MQVSRDQVKRSECSQEVIGAMEDFLWTLIGSGNRESIVSRLMACGDYAKPYLDVVNGNDLSNTISAAVSYYQYVRLVRGEVRINRDYLADIDDDLVNPATVYSYIVDRMTHALKAQDYVTAGFLADLAFIARSYMLCVSNGGSCDWIRRAFKVRVLILRRFSNY</sequence>
<keyword evidence="2" id="KW-1185">Reference proteome</keyword>
<dbReference type="EMBL" id="CP002100">
    <property type="protein sequence ID" value="ADN51047.1"/>
    <property type="molecule type" value="Genomic_DNA"/>
</dbReference>
<evidence type="ECO:0000313" key="1">
    <source>
        <dbReference type="EMBL" id="ADN51047.1"/>
    </source>
</evidence>
<proteinExistence type="predicted"/>
<name>E1QU53_VULDI</name>
<gene>
    <name evidence="1" type="ordered locus">Vdis_1669</name>
</gene>
<dbReference type="AlphaFoldDB" id="E1QU53"/>
<reference evidence="2" key="2">
    <citation type="journal article" date="2010" name="Stand. Genomic Sci.">
        <title>Complete genome sequence of Vulcanisaeta distributa type strain (IC-017T).</title>
        <authorList>
            <person name="Mavromatis K."/>
            <person name="Sikorski J."/>
            <person name="Pabst E."/>
            <person name="Teshima H."/>
            <person name="Lapidus A."/>
            <person name="Lucas S."/>
            <person name="Nolan M."/>
            <person name="Glavina Del Rio T."/>
            <person name="Cheng J."/>
            <person name="Bruce D."/>
            <person name="Goodwin L."/>
            <person name="Pitluck S."/>
            <person name="Liolios K."/>
            <person name="Ivanova N."/>
            <person name="Mikhailova N."/>
            <person name="Pati A."/>
            <person name="Chen A."/>
            <person name="Palaniappan K."/>
            <person name="Land M."/>
            <person name="Hauser L."/>
            <person name="Chang Y."/>
            <person name="Jeffries C."/>
            <person name="Rohde M."/>
            <person name="Spring S."/>
            <person name="Goker M."/>
            <person name="Wirth R."/>
            <person name="Woyke T."/>
            <person name="Bristow J."/>
            <person name="Eisen J."/>
            <person name="Markowitz V."/>
            <person name="Hugenholtz P."/>
            <person name="Klenk H."/>
            <person name="Kyrpides N."/>
        </authorList>
    </citation>
    <scope>NUCLEOTIDE SEQUENCE [LARGE SCALE GENOMIC DNA]</scope>
    <source>
        <strain evidence="2">DSM 14429 / JCM 11212 / NBRC 100878 / IC-017</strain>
    </source>
</reference>
<reference evidence="1 2" key="1">
    <citation type="journal article" date="2010" name="Stand. Genomic Sci.">
        <title>Complete genome sequence of Vulcanisaeta distributa type strain (IC-017).</title>
        <authorList>
            <person name="Mavromatis K."/>
            <person name="Sikorski J."/>
            <person name="Pabst E."/>
            <person name="Teshima H."/>
            <person name="Lapidus A."/>
            <person name="Lucas S."/>
            <person name="Nolan M."/>
            <person name="Glavina Del Rio T."/>
            <person name="Cheng J.F."/>
            <person name="Bruce D."/>
            <person name="Goodwin L."/>
            <person name="Pitluck S."/>
            <person name="Liolios K."/>
            <person name="Ivanova N."/>
            <person name="Mikhailova N."/>
            <person name="Pati A."/>
            <person name="Chen A."/>
            <person name="Palaniappan K."/>
            <person name="Land M."/>
            <person name="Hauser L."/>
            <person name="Chang Y.J."/>
            <person name="Jeffries C.D."/>
            <person name="Rohde M."/>
            <person name="Spring S."/>
            <person name="Goker M."/>
            <person name="Wirth R."/>
            <person name="Woyke T."/>
            <person name="Bristow J."/>
            <person name="Eisen J.A."/>
            <person name="Markowitz V."/>
            <person name="Hugenholtz P."/>
            <person name="Klenk H.P."/>
            <person name="Kyrpides N.C."/>
        </authorList>
    </citation>
    <scope>NUCLEOTIDE SEQUENCE [LARGE SCALE GENOMIC DNA]</scope>
    <source>
        <strain evidence="2">DSM 14429 / JCM 11212 / NBRC 100878 / IC-017</strain>
    </source>
</reference>
<accession>E1QU53</accession>
<evidence type="ECO:0000313" key="2">
    <source>
        <dbReference type="Proteomes" id="UP000006681"/>
    </source>
</evidence>